<evidence type="ECO:0000313" key="2">
    <source>
        <dbReference type="Proteomes" id="UP000240542"/>
    </source>
</evidence>
<name>A0A2P8CT11_9ACTN</name>
<sequence>MSDFPELPLSEWVESKETLHRFLQVVGKIRLAASVRRNHWWNVPFHVTGRGVTSRPMGQADGNPVFTVDFDFVSHEVQVTVLDGRRTTIPLVGRSVAAFHDGVHRALADLGVRVAVPHDNPFDLPDAERPFSEDDEHAAYDPFWVNRYWQVLSRVNLLLEEFSAGFTGKVSPVHHFWHTFDIAATRFGPNLVEQPREAGSVVREAYSQDVVSSGFWFGDDAMPEPAFYSYTAPEPDGIAAQELRPAEASWVPQSRGGHLAILRYADVRTAPDPQARVLEFYESAYRAGARLSGWDVDALACPRGITDPVLQLHGR</sequence>
<organism evidence="1 2">
    <name type="scientific">Murinocardiopsis flavida</name>
    <dbReference type="NCBI Taxonomy" id="645275"/>
    <lineage>
        <taxon>Bacteria</taxon>
        <taxon>Bacillati</taxon>
        <taxon>Actinomycetota</taxon>
        <taxon>Actinomycetes</taxon>
        <taxon>Streptosporangiales</taxon>
        <taxon>Nocardiopsidaceae</taxon>
        <taxon>Murinocardiopsis</taxon>
    </lineage>
</organism>
<dbReference type="EMBL" id="PYGA01000030">
    <property type="protein sequence ID" value="PSK88103.1"/>
    <property type="molecule type" value="Genomic_DNA"/>
</dbReference>
<dbReference type="RefSeq" id="WP_106586503.1">
    <property type="nucleotide sequence ID" value="NZ_PYGA01000030.1"/>
</dbReference>
<comment type="caution">
    <text evidence="1">The sequence shown here is derived from an EMBL/GenBank/DDBJ whole genome shotgun (WGS) entry which is preliminary data.</text>
</comment>
<dbReference type="Pfam" id="PF19459">
    <property type="entry name" value="DUF5996"/>
    <property type="match status" value="1"/>
</dbReference>
<dbReference type="Proteomes" id="UP000240542">
    <property type="component" value="Unassembled WGS sequence"/>
</dbReference>
<reference evidence="1 2" key="1">
    <citation type="submission" date="2018-03" db="EMBL/GenBank/DDBJ databases">
        <title>Genomic Encyclopedia of Archaeal and Bacterial Type Strains, Phase II (KMG-II): from individual species to whole genera.</title>
        <authorList>
            <person name="Goeker M."/>
        </authorList>
    </citation>
    <scope>NUCLEOTIDE SEQUENCE [LARGE SCALE GENOMIC DNA]</scope>
    <source>
        <strain evidence="1 2">DSM 45312</strain>
    </source>
</reference>
<dbReference type="OrthoDB" id="9800945at2"/>
<protein>
    <recommendedName>
        <fullName evidence="3">Ava_C0101 and related proteins</fullName>
    </recommendedName>
</protein>
<keyword evidence="2" id="KW-1185">Reference proteome</keyword>
<evidence type="ECO:0000313" key="1">
    <source>
        <dbReference type="EMBL" id="PSK88103.1"/>
    </source>
</evidence>
<proteinExistence type="predicted"/>
<evidence type="ECO:0008006" key="3">
    <source>
        <dbReference type="Google" id="ProtNLM"/>
    </source>
</evidence>
<dbReference type="InterPro" id="IPR046038">
    <property type="entry name" value="DUF5996"/>
</dbReference>
<dbReference type="AlphaFoldDB" id="A0A2P8CT11"/>
<accession>A0A2P8CT11</accession>
<gene>
    <name evidence="1" type="ORF">CLV63_13065</name>
</gene>